<name>A0AAV4LVT8_BABCB</name>
<accession>A0AAV4LVT8</accession>
<dbReference type="RefSeq" id="XP_067716360.1">
    <property type="nucleotide sequence ID" value="XM_067860259.1"/>
</dbReference>
<dbReference type="GeneID" id="94195772"/>
<comment type="caution">
    <text evidence="1">The sequence shown here is derived from an EMBL/GenBank/DDBJ whole genome shotgun (WGS) entry which is preliminary data.</text>
</comment>
<dbReference type="EMBL" id="BPLF01000003">
    <property type="protein sequence ID" value="GIX64291.1"/>
    <property type="molecule type" value="Genomic_DNA"/>
</dbReference>
<dbReference type="AlphaFoldDB" id="A0AAV4LVT8"/>
<gene>
    <name evidence="1" type="ORF">BcabD6B2_37260</name>
</gene>
<organism evidence="1 2">
    <name type="scientific">Babesia caballi</name>
    <dbReference type="NCBI Taxonomy" id="5871"/>
    <lineage>
        <taxon>Eukaryota</taxon>
        <taxon>Sar</taxon>
        <taxon>Alveolata</taxon>
        <taxon>Apicomplexa</taxon>
        <taxon>Aconoidasida</taxon>
        <taxon>Piroplasmida</taxon>
        <taxon>Babesiidae</taxon>
        <taxon>Babesia</taxon>
    </lineage>
</organism>
<protein>
    <submittedName>
        <fullName evidence="1">Ketopantoate reductase family protein</fullName>
    </submittedName>
</protein>
<sequence length="124" mass="13467">MLFYGGSYGTAARRICLPNSAANTLCSRPTGHAATKSSTWTKSYRTGSPGSTTVCCTTRSSARFLNKLKRAPRKTSSLFDCCGRGCPRVHRLIRATIWTKVLAEHDLTCLLPSQPGSITQITIL</sequence>
<dbReference type="Proteomes" id="UP001497744">
    <property type="component" value="Unassembled WGS sequence"/>
</dbReference>
<evidence type="ECO:0000313" key="1">
    <source>
        <dbReference type="EMBL" id="GIX64291.1"/>
    </source>
</evidence>
<keyword evidence="2" id="KW-1185">Reference proteome</keyword>
<evidence type="ECO:0000313" key="2">
    <source>
        <dbReference type="Proteomes" id="UP001497744"/>
    </source>
</evidence>
<reference evidence="1 2" key="1">
    <citation type="submission" date="2021-06" db="EMBL/GenBank/DDBJ databases">
        <title>Genome sequence of Babesia caballi.</title>
        <authorList>
            <person name="Yamagishi J."/>
            <person name="Kidaka T."/>
            <person name="Ochi A."/>
        </authorList>
    </citation>
    <scope>NUCLEOTIDE SEQUENCE [LARGE SCALE GENOMIC DNA]</scope>
    <source>
        <strain evidence="1">USDA-D6B2</strain>
    </source>
</reference>
<proteinExistence type="predicted"/>